<dbReference type="GO" id="GO:0003677">
    <property type="term" value="F:DNA binding"/>
    <property type="evidence" value="ECO:0007669"/>
    <property type="project" value="UniProtKB-KW"/>
</dbReference>
<comment type="caution">
    <text evidence="6">The sequence shown here is derived from an EMBL/GenBank/DDBJ whole genome shotgun (WGS) entry which is preliminary data.</text>
</comment>
<evidence type="ECO:0000256" key="3">
    <source>
        <dbReference type="ARBA" id="ARBA00023163"/>
    </source>
</evidence>
<evidence type="ECO:0000259" key="5">
    <source>
        <dbReference type="PROSITE" id="PS51063"/>
    </source>
</evidence>
<dbReference type="PANTHER" id="PTHR24567:SF74">
    <property type="entry name" value="HTH-TYPE TRANSCRIPTIONAL REGULATOR ARCR"/>
    <property type="match status" value="1"/>
</dbReference>
<feature type="domain" description="HTH crp-type" evidence="5">
    <location>
        <begin position="151"/>
        <end position="231"/>
    </location>
</feature>
<keyword evidence="3" id="KW-0804">Transcription</keyword>
<dbReference type="InterPro" id="IPR036390">
    <property type="entry name" value="WH_DNA-bd_sf"/>
</dbReference>
<name>A0A9X1VSF3_9BURK</name>
<keyword evidence="1" id="KW-0805">Transcription regulation</keyword>
<sequence>MRSRASIRRSPAYASWDASLTVSGPWLHAVELGTIVRRGAGQVLYGEASRHDFFYLIRSGFVHTTLQRPNGTSLLLDIFGPGAIFGEGSSFTGPVRSATATTITPVVLSQYHPAQIADAFAAQPELAVSLIKLLGTKNRLLLNKLTRFTSSDPEERLVELLARVAQTWRDDPYPGDTAADTTHARSIHLTHEQIGAMTALSRVSVTRALKSLADKGLIATGSKNVEIIDREGLIALLGPR</sequence>
<dbReference type="SMART" id="SM00100">
    <property type="entry name" value="cNMP"/>
    <property type="match status" value="1"/>
</dbReference>
<dbReference type="PANTHER" id="PTHR24567">
    <property type="entry name" value="CRP FAMILY TRANSCRIPTIONAL REGULATORY PROTEIN"/>
    <property type="match status" value="1"/>
</dbReference>
<dbReference type="Proteomes" id="UP001139447">
    <property type="component" value="Unassembled WGS sequence"/>
</dbReference>
<protein>
    <submittedName>
        <fullName evidence="6">Crp/Fnr family transcriptional regulator</fullName>
    </submittedName>
</protein>
<dbReference type="InterPro" id="IPR000595">
    <property type="entry name" value="cNMP-bd_dom"/>
</dbReference>
<feature type="domain" description="Cyclic nucleotide-binding" evidence="4">
    <location>
        <begin position="40"/>
        <end position="108"/>
    </location>
</feature>
<dbReference type="SMART" id="SM00419">
    <property type="entry name" value="HTH_CRP"/>
    <property type="match status" value="1"/>
</dbReference>
<organism evidence="6 7">
    <name type="scientific">Variovorax terrae</name>
    <dbReference type="NCBI Taxonomy" id="2923278"/>
    <lineage>
        <taxon>Bacteria</taxon>
        <taxon>Pseudomonadati</taxon>
        <taxon>Pseudomonadota</taxon>
        <taxon>Betaproteobacteria</taxon>
        <taxon>Burkholderiales</taxon>
        <taxon>Comamonadaceae</taxon>
        <taxon>Variovorax</taxon>
    </lineage>
</organism>
<keyword evidence="7" id="KW-1185">Reference proteome</keyword>
<evidence type="ECO:0000256" key="2">
    <source>
        <dbReference type="ARBA" id="ARBA00023125"/>
    </source>
</evidence>
<dbReference type="PROSITE" id="PS50042">
    <property type="entry name" value="CNMP_BINDING_3"/>
    <property type="match status" value="1"/>
</dbReference>
<dbReference type="EMBL" id="JALGBI010000001">
    <property type="protein sequence ID" value="MCJ0762956.1"/>
    <property type="molecule type" value="Genomic_DNA"/>
</dbReference>
<dbReference type="SUPFAM" id="SSF46785">
    <property type="entry name" value="Winged helix' DNA-binding domain"/>
    <property type="match status" value="1"/>
</dbReference>
<reference evidence="6" key="1">
    <citation type="submission" date="2022-03" db="EMBL/GenBank/DDBJ databases">
        <authorList>
            <person name="Woo C.Y."/>
        </authorList>
    </citation>
    <scope>NUCLEOTIDE SEQUENCE</scope>
    <source>
        <strain evidence="6">CYS-02</strain>
    </source>
</reference>
<dbReference type="SUPFAM" id="SSF51206">
    <property type="entry name" value="cAMP-binding domain-like"/>
    <property type="match status" value="1"/>
</dbReference>
<dbReference type="InterPro" id="IPR018490">
    <property type="entry name" value="cNMP-bd_dom_sf"/>
</dbReference>
<dbReference type="CDD" id="cd00038">
    <property type="entry name" value="CAP_ED"/>
    <property type="match status" value="1"/>
</dbReference>
<evidence type="ECO:0000259" key="4">
    <source>
        <dbReference type="PROSITE" id="PS50042"/>
    </source>
</evidence>
<dbReference type="InterPro" id="IPR050397">
    <property type="entry name" value="Env_Response_Regulators"/>
</dbReference>
<evidence type="ECO:0000256" key="1">
    <source>
        <dbReference type="ARBA" id="ARBA00023015"/>
    </source>
</evidence>
<dbReference type="Pfam" id="PF13545">
    <property type="entry name" value="HTH_Crp_2"/>
    <property type="match status" value="1"/>
</dbReference>
<dbReference type="GO" id="GO:0005829">
    <property type="term" value="C:cytosol"/>
    <property type="evidence" value="ECO:0007669"/>
    <property type="project" value="TreeGrafter"/>
</dbReference>
<dbReference type="RefSeq" id="WP_243305522.1">
    <property type="nucleotide sequence ID" value="NZ_JALGBI010000001.1"/>
</dbReference>
<proteinExistence type="predicted"/>
<accession>A0A9X1VSF3</accession>
<keyword evidence="2" id="KW-0238">DNA-binding</keyword>
<dbReference type="InterPro" id="IPR014710">
    <property type="entry name" value="RmlC-like_jellyroll"/>
</dbReference>
<gene>
    <name evidence="6" type="ORF">MMF98_07010</name>
</gene>
<dbReference type="GO" id="GO:0003700">
    <property type="term" value="F:DNA-binding transcription factor activity"/>
    <property type="evidence" value="ECO:0007669"/>
    <property type="project" value="TreeGrafter"/>
</dbReference>
<evidence type="ECO:0000313" key="7">
    <source>
        <dbReference type="Proteomes" id="UP001139447"/>
    </source>
</evidence>
<dbReference type="Pfam" id="PF00027">
    <property type="entry name" value="cNMP_binding"/>
    <property type="match status" value="1"/>
</dbReference>
<dbReference type="PROSITE" id="PS51063">
    <property type="entry name" value="HTH_CRP_2"/>
    <property type="match status" value="1"/>
</dbReference>
<dbReference type="InterPro" id="IPR012318">
    <property type="entry name" value="HTH_CRP"/>
</dbReference>
<evidence type="ECO:0000313" key="6">
    <source>
        <dbReference type="EMBL" id="MCJ0762956.1"/>
    </source>
</evidence>
<dbReference type="Gene3D" id="2.60.120.10">
    <property type="entry name" value="Jelly Rolls"/>
    <property type="match status" value="1"/>
</dbReference>
<dbReference type="AlphaFoldDB" id="A0A9X1VSF3"/>